<comment type="caution">
    <text evidence="1">The sequence shown here is derived from an EMBL/GenBank/DDBJ whole genome shotgun (WGS) entry which is preliminary data.</text>
</comment>
<sequence>MLHANPTAQGFEVILPATAGEAWLLSSSWVPHHHRASPDRRNLGVVLRHLTLTDDTGNVRRIDAADPRLVFGFHAIEGGGSAIRWTTGWALLPATLWAGMSGAVRLCLALDTGATRRWVAPSRSAAVQQSVSLAA</sequence>
<dbReference type="AlphaFoldDB" id="A0AAW9RHQ5"/>
<accession>A0AAW9RHQ5</accession>
<dbReference type="EMBL" id="JAZHOF010000007">
    <property type="protein sequence ID" value="MEJ8573222.1"/>
    <property type="molecule type" value="Genomic_DNA"/>
</dbReference>
<reference evidence="1 2" key="1">
    <citation type="submission" date="2024-02" db="EMBL/GenBank/DDBJ databases">
        <title>Genome analysis and characterization of Microbaculum marinisediminis sp. nov., isolated from marine sediment.</title>
        <authorList>
            <person name="Du Z.-J."/>
            <person name="Ye Y.-Q."/>
            <person name="Zhang Z.-R."/>
            <person name="Yuan S.-M."/>
            <person name="Zhang X.-Y."/>
        </authorList>
    </citation>
    <scope>NUCLEOTIDE SEQUENCE [LARGE SCALE GENOMIC DNA]</scope>
    <source>
        <strain evidence="1 2">SDUM1044001</strain>
    </source>
</reference>
<name>A0AAW9RHQ5_9HYPH</name>
<dbReference type="Proteomes" id="UP001378188">
    <property type="component" value="Unassembled WGS sequence"/>
</dbReference>
<evidence type="ECO:0000313" key="2">
    <source>
        <dbReference type="Proteomes" id="UP001378188"/>
    </source>
</evidence>
<proteinExistence type="predicted"/>
<dbReference type="RefSeq" id="WP_340330923.1">
    <property type="nucleotide sequence ID" value="NZ_JAZHOF010000007.1"/>
</dbReference>
<evidence type="ECO:0000313" key="1">
    <source>
        <dbReference type="EMBL" id="MEJ8573222.1"/>
    </source>
</evidence>
<organism evidence="1 2">
    <name type="scientific">Microbaculum marinum</name>
    <dbReference type="NCBI Taxonomy" id="1764581"/>
    <lineage>
        <taxon>Bacteria</taxon>
        <taxon>Pseudomonadati</taxon>
        <taxon>Pseudomonadota</taxon>
        <taxon>Alphaproteobacteria</taxon>
        <taxon>Hyphomicrobiales</taxon>
        <taxon>Tepidamorphaceae</taxon>
        <taxon>Microbaculum</taxon>
    </lineage>
</organism>
<protein>
    <submittedName>
        <fullName evidence="1">Uncharacterized protein</fullName>
    </submittedName>
</protein>
<gene>
    <name evidence="1" type="ORF">V3328_17150</name>
</gene>
<keyword evidence="2" id="KW-1185">Reference proteome</keyword>